<dbReference type="GO" id="GO:0006629">
    <property type="term" value="P:lipid metabolic process"/>
    <property type="evidence" value="ECO:0007669"/>
    <property type="project" value="UniProtKB-KW"/>
</dbReference>
<keyword evidence="6 11" id="KW-1133">Transmembrane helix</keyword>
<keyword evidence="5 11" id="KW-0812">Transmembrane</keyword>
<keyword evidence="9" id="KW-0539">Nucleus</keyword>
<evidence type="ECO:0000256" key="4">
    <source>
        <dbReference type="ARBA" id="ARBA00022490"/>
    </source>
</evidence>
<dbReference type="PANTHER" id="PTHR20996:SF1">
    <property type="entry name" value="NUCLEAR ENVELOPE PHOSPHATASE-REGULATORY SUBUNIT 1"/>
    <property type="match status" value="1"/>
</dbReference>
<reference evidence="12" key="1">
    <citation type="submission" date="2020-11" db="EMBL/GenBank/DDBJ databases">
        <authorList>
            <person name="Tran Van P."/>
        </authorList>
    </citation>
    <scope>NUCLEOTIDE SEQUENCE</scope>
</reference>
<evidence type="ECO:0000256" key="6">
    <source>
        <dbReference type="ARBA" id="ARBA00022989"/>
    </source>
</evidence>
<feature type="transmembrane region" description="Helical" evidence="11">
    <location>
        <begin position="36"/>
        <end position="55"/>
    </location>
</feature>
<gene>
    <name evidence="12" type="ORF">OSB1V03_LOCUS19054</name>
</gene>
<comment type="similarity">
    <text evidence="3">Belongs to the CNEP1R1 family.</text>
</comment>
<dbReference type="EMBL" id="CAJPIZ010026797">
    <property type="protein sequence ID" value="CAG2119105.1"/>
    <property type="molecule type" value="Genomic_DNA"/>
</dbReference>
<dbReference type="GO" id="GO:0005737">
    <property type="term" value="C:cytoplasm"/>
    <property type="evidence" value="ECO:0007669"/>
    <property type="project" value="UniProtKB-SubCell"/>
</dbReference>
<dbReference type="OrthoDB" id="5786980at2759"/>
<name>A0A7R9QDZ6_9ACAR</name>
<dbReference type="Pfam" id="PF09771">
    <property type="entry name" value="Tmemb_18A"/>
    <property type="match status" value="1"/>
</dbReference>
<evidence type="ECO:0000256" key="10">
    <source>
        <dbReference type="ARBA" id="ARBA00030458"/>
    </source>
</evidence>
<dbReference type="GO" id="GO:0071595">
    <property type="term" value="C:Nem1-Spo7 phosphatase complex"/>
    <property type="evidence" value="ECO:0007669"/>
    <property type="project" value="InterPro"/>
</dbReference>
<keyword evidence="13" id="KW-1185">Reference proteome</keyword>
<evidence type="ECO:0000256" key="2">
    <source>
        <dbReference type="ARBA" id="ARBA00004496"/>
    </source>
</evidence>
<keyword evidence="8 11" id="KW-0472">Membrane</keyword>
<evidence type="ECO:0000256" key="3">
    <source>
        <dbReference type="ARBA" id="ARBA00010998"/>
    </source>
</evidence>
<protein>
    <recommendedName>
        <fullName evidence="10">Transmembrane protein 188</fullName>
    </recommendedName>
</protein>
<evidence type="ECO:0000256" key="11">
    <source>
        <dbReference type="SAM" id="Phobius"/>
    </source>
</evidence>
<keyword evidence="4" id="KW-0963">Cytoplasm</keyword>
<evidence type="ECO:0000256" key="5">
    <source>
        <dbReference type="ARBA" id="ARBA00022692"/>
    </source>
</evidence>
<dbReference type="GO" id="GO:0031965">
    <property type="term" value="C:nuclear membrane"/>
    <property type="evidence" value="ECO:0007669"/>
    <property type="project" value="UniProtKB-SubCell"/>
</dbReference>
<evidence type="ECO:0000256" key="7">
    <source>
        <dbReference type="ARBA" id="ARBA00023098"/>
    </source>
</evidence>
<dbReference type="InterPro" id="IPR019168">
    <property type="entry name" value="NEP1-R1"/>
</dbReference>
<evidence type="ECO:0000256" key="9">
    <source>
        <dbReference type="ARBA" id="ARBA00023242"/>
    </source>
</evidence>
<comment type="subcellular location">
    <subcellularLocation>
        <location evidence="2">Cytoplasm</location>
    </subcellularLocation>
    <subcellularLocation>
        <location evidence="1">Nucleus membrane</location>
        <topology evidence="1">Multi-pass membrane protein</topology>
    </subcellularLocation>
</comment>
<evidence type="ECO:0000313" key="13">
    <source>
        <dbReference type="Proteomes" id="UP000759131"/>
    </source>
</evidence>
<accession>A0A7R9QDZ6</accession>
<organism evidence="12">
    <name type="scientific">Medioppia subpectinata</name>
    <dbReference type="NCBI Taxonomy" id="1979941"/>
    <lineage>
        <taxon>Eukaryota</taxon>
        <taxon>Metazoa</taxon>
        <taxon>Ecdysozoa</taxon>
        <taxon>Arthropoda</taxon>
        <taxon>Chelicerata</taxon>
        <taxon>Arachnida</taxon>
        <taxon>Acari</taxon>
        <taxon>Acariformes</taxon>
        <taxon>Sarcoptiformes</taxon>
        <taxon>Oribatida</taxon>
        <taxon>Brachypylina</taxon>
        <taxon>Oppioidea</taxon>
        <taxon>Oppiidae</taxon>
        <taxon>Medioppia</taxon>
    </lineage>
</organism>
<dbReference type="EMBL" id="OC881372">
    <property type="protein sequence ID" value="CAD7642236.1"/>
    <property type="molecule type" value="Genomic_DNA"/>
</dbReference>
<keyword evidence="7" id="KW-0443">Lipid metabolism</keyword>
<evidence type="ECO:0000313" key="12">
    <source>
        <dbReference type="EMBL" id="CAD7642236.1"/>
    </source>
</evidence>
<proteinExistence type="inferred from homology"/>
<dbReference type="Proteomes" id="UP000759131">
    <property type="component" value="Unassembled WGS sequence"/>
</dbReference>
<feature type="non-terminal residue" evidence="12">
    <location>
        <position position="81"/>
    </location>
</feature>
<dbReference type="AlphaFoldDB" id="A0A7R9QDZ6"/>
<evidence type="ECO:0000256" key="8">
    <source>
        <dbReference type="ARBA" id="ARBA00023136"/>
    </source>
</evidence>
<evidence type="ECO:0000256" key="1">
    <source>
        <dbReference type="ARBA" id="ARBA00004232"/>
    </source>
</evidence>
<sequence>MQTHNTMDQLICDDLKAFERRLMEIVSLERPATRRWRVILCMSSLLTSASAFYWLNDPKTAHISLIDSLVTHYLFTINCLI</sequence>
<dbReference type="PANTHER" id="PTHR20996">
    <property type="entry name" value="NUCLEAR ENVELOPE PHOSPHATASE-REGULATORY SUBUNIT 1"/>
    <property type="match status" value="1"/>
</dbReference>